<dbReference type="PANTHER" id="PTHR33525:SF4">
    <property type="entry name" value="CYCLIC DI-GMP PHOSPHODIESTERASE CDGJ"/>
    <property type="match status" value="1"/>
</dbReference>
<name>A0A1V3A2D1_9GAMM</name>
<dbReference type="InterPro" id="IPR001633">
    <property type="entry name" value="EAL_dom"/>
</dbReference>
<dbReference type="OrthoDB" id="9804751at2"/>
<dbReference type="RefSeq" id="WP_018947117.1">
    <property type="nucleotide sequence ID" value="NZ_MUZR01000005.1"/>
</dbReference>
<reference evidence="3 4" key="1">
    <citation type="submission" date="2017-02" db="EMBL/GenBank/DDBJ databases">
        <title>Genomic diversity within the haloalkaliphilic genus Thioalkalivibrio.</title>
        <authorList>
            <person name="Ahn A.-C."/>
            <person name="Meier-Kolthoff J."/>
            <person name="Overmars L."/>
            <person name="Richter M."/>
            <person name="Woyke T."/>
            <person name="Sorokin D.Y."/>
            <person name="Muyzer G."/>
        </authorList>
    </citation>
    <scope>NUCLEOTIDE SEQUENCE [LARGE SCALE GENOMIC DNA]</scope>
    <source>
        <strain evidence="3 4">HL17</strain>
    </source>
</reference>
<dbReference type="Pfam" id="PF08668">
    <property type="entry name" value="HDOD"/>
    <property type="match status" value="1"/>
</dbReference>
<dbReference type="STRING" id="252474.B1A74_01605"/>
<evidence type="ECO:0000259" key="2">
    <source>
        <dbReference type="PROSITE" id="PS51833"/>
    </source>
</evidence>
<dbReference type="SUPFAM" id="SSF109604">
    <property type="entry name" value="HD-domain/PDEase-like"/>
    <property type="match status" value="1"/>
</dbReference>
<dbReference type="Gene3D" id="3.20.20.450">
    <property type="entry name" value="EAL domain"/>
    <property type="match status" value="1"/>
</dbReference>
<feature type="domain" description="EAL" evidence="1">
    <location>
        <begin position="1"/>
        <end position="206"/>
    </location>
</feature>
<organism evidence="3 4">
    <name type="scientific">Thioalkalivibrio halophilus</name>
    <dbReference type="NCBI Taxonomy" id="252474"/>
    <lineage>
        <taxon>Bacteria</taxon>
        <taxon>Pseudomonadati</taxon>
        <taxon>Pseudomonadota</taxon>
        <taxon>Gammaproteobacteria</taxon>
        <taxon>Chromatiales</taxon>
        <taxon>Ectothiorhodospiraceae</taxon>
        <taxon>Thioalkalivibrio</taxon>
    </lineage>
</organism>
<dbReference type="SUPFAM" id="SSF141868">
    <property type="entry name" value="EAL domain-like"/>
    <property type="match status" value="1"/>
</dbReference>
<dbReference type="PIRSF" id="PIRSF003180">
    <property type="entry name" value="DiGMPpdiest_YuxH"/>
    <property type="match status" value="1"/>
</dbReference>
<dbReference type="Pfam" id="PF00563">
    <property type="entry name" value="EAL"/>
    <property type="match status" value="1"/>
</dbReference>
<proteinExistence type="predicted"/>
<dbReference type="Proteomes" id="UP000189177">
    <property type="component" value="Unassembled WGS sequence"/>
</dbReference>
<protein>
    <submittedName>
        <fullName evidence="3">EAL domain-containing protein</fullName>
    </submittedName>
</protein>
<dbReference type="InterPro" id="IPR014408">
    <property type="entry name" value="dGMP_Pdiesterase_EAL/HD-GYP"/>
</dbReference>
<dbReference type="EMBL" id="MUZR01000005">
    <property type="protein sequence ID" value="OOC11233.1"/>
    <property type="molecule type" value="Genomic_DNA"/>
</dbReference>
<sequence>MQPIFVGRQPIFDGEERIIGFELLFRAGANASEANVVDGDLATSDLLHSAFIDIGMKNLVGDHLAFVNLPRGFLDHEVLLSLPPEQVVLEILEDIVVDDEVIAAVRRLKELGFRIALDDYQFREQDSPLIELADIVKLDLLAFDGPGLRAELERLRPFDVELLAEKVEDAATYETCRELGFVYYQGFFLSYPNVVEGQRLEQLEVGLLQLIEKLQDPEMSAEQLAVQINAHPDLAIHVLRQANSPLLRHRRPIETLREAIMLLGTDRVRSLAMVAALRTSTPQRQGLEQVMIRARMAALLAAPSGVPNESERYFTLGLLSGLDRVLGIPLHRVLGELNLSPAMEDALLEQSGELGAVPRIIETFEDPDRRFPFEVSPVSPQVAGRLYMEAVRWTESMLVEMQGASST</sequence>
<evidence type="ECO:0000259" key="1">
    <source>
        <dbReference type="PROSITE" id="PS50883"/>
    </source>
</evidence>
<dbReference type="AlphaFoldDB" id="A0A1V3A2D1"/>
<accession>A0A1V3A2D1</accession>
<evidence type="ECO:0000313" key="3">
    <source>
        <dbReference type="EMBL" id="OOC11233.1"/>
    </source>
</evidence>
<keyword evidence="4" id="KW-1185">Reference proteome</keyword>
<dbReference type="InterPro" id="IPR052340">
    <property type="entry name" value="RNase_Y/CdgJ"/>
</dbReference>
<dbReference type="InterPro" id="IPR035919">
    <property type="entry name" value="EAL_sf"/>
</dbReference>
<dbReference type="PANTHER" id="PTHR33525">
    <property type="match status" value="1"/>
</dbReference>
<feature type="domain" description="HDOD" evidence="2">
    <location>
        <begin position="200"/>
        <end position="385"/>
    </location>
</feature>
<dbReference type="Gene3D" id="1.10.3210.10">
    <property type="entry name" value="Hypothetical protein af1432"/>
    <property type="match status" value="1"/>
</dbReference>
<evidence type="ECO:0000313" key="4">
    <source>
        <dbReference type="Proteomes" id="UP000189177"/>
    </source>
</evidence>
<comment type="caution">
    <text evidence="3">The sequence shown here is derived from an EMBL/GenBank/DDBJ whole genome shotgun (WGS) entry which is preliminary data.</text>
</comment>
<dbReference type="PROSITE" id="PS51833">
    <property type="entry name" value="HDOD"/>
    <property type="match status" value="1"/>
</dbReference>
<gene>
    <name evidence="3" type="ORF">B1A74_01605</name>
</gene>
<dbReference type="PROSITE" id="PS50883">
    <property type="entry name" value="EAL"/>
    <property type="match status" value="1"/>
</dbReference>
<dbReference type="SMART" id="SM00052">
    <property type="entry name" value="EAL"/>
    <property type="match status" value="1"/>
</dbReference>
<dbReference type="InterPro" id="IPR013976">
    <property type="entry name" value="HDOD"/>
</dbReference>